<name>A0A1G4IE11_TRYEQ</name>
<feature type="compositionally biased region" description="Basic residues" evidence="1">
    <location>
        <begin position="395"/>
        <end position="404"/>
    </location>
</feature>
<feature type="region of interest" description="Disordered" evidence="1">
    <location>
        <begin position="342"/>
        <end position="404"/>
    </location>
</feature>
<dbReference type="GeneID" id="92376084"/>
<keyword evidence="3" id="KW-1185">Reference proteome</keyword>
<feature type="compositionally biased region" description="Basic and acidic residues" evidence="1">
    <location>
        <begin position="379"/>
        <end position="394"/>
    </location>
</feature>
<accession>A0A1G4IE11</accession>
<feature type="compositionally biased region" description="Basic and acidic residues" evidence="1">
    <location>
        <begin position="344"/>
        <end position="354"/>
    </location>
</feature>
<evidence type="ECO:0000313" key="2">
    <source>
        <dbReference type="EMBL" id="SCU70570.1"/>
    </source>
</evidence>
<dbReference type="VEuPathDB" id="TriTrypDB:TEOVI_000214400"/>
<evidence type="ECO:0000256" key="1">
    <source>
        <dbReference type="SAM" id="MobiDB-lite"/>
    </source>
</evidence>
<organism evidence="2 3">
    <name type="scientific">Trypanosoma equiperdum</name>
    <dbReference type="NCBI Taxonomy" id="5694"/>
    <lineage>
        <taxon>Eukaryota</taxon>
        <taxon>Discoba</taxon>
        <taxon>Euglenozoa</taxon>
        <taxon>Kinetoplastea</taxon>
        <taxon>Metakinetoplastina</taxon>
        <taxon>Trypanosomatida</taxon>
        <taxon>Trypanosomatidae</taxon>
        <taxon>Trypanosoma</taxon>
    </lineage>
</organism>
<protein>
    <recommendedName>
        <fullName evidence="4">60Kd inner membrane protein</fullName>
    </recommendedName>
</protein>
<dbReference type="RefSeq" id="XP_067081356.1">
    <property type="nucleotide sequence ID" value="XM_067225255.1"/>
</dbReference>
<comment type="caution">
    <text evidence="2">The sequence shown here is derived from an EMBL/GenBank/DDBJ whole genome shotgun (WGS) entry which is preliminary data.</text>
</comment>
<evidence type="ECO:0008006" key="4">
    <source>
        <dbReference type="Google" id="ProtNLM"/>
    </source>
</evidence>
<gene>
    <name evidence="2" type="ORF">TEOVI_000214400</name>
</gene>
<dbReference type="AlphaFoldDB" id="A0A1G4IE11"/>
<reference evidence="2" key="1">
    <citation type="submission" date="2016-09" db="EMBL/GenBank/DDBJ databases">
        <authorList>
            <person name="Hebert L."/>
            <person name="Moumen B."/>
        </authorList>
    </citation>
    <scope>NUCLEOTIDE SEQUENCE [LARGE SCALE GENOMIC DNA]</scope>
    <source>
        <strain evidence="2">OVI</strain>
    </source>
</reference>
<dbReference type="EMBL" id="CZPT02001483">
    <property type="protein sequence ID" value="SCU70570.1"/>
    <property type="molecule type" value="Genomic_DNA"/>
</dbReference>
<proteinExistence type="predicted"/>
<sequence>MFRCTVRRRIGTTSTILANLALFAANALSIHDVFGVLLVGGVVFRFISLAASIYGDRCVARAACALPELQEAHEQYKTIVDHPRAIFWEKKVAAQKLKNDRNRIFRSHHVDNVRLVLPHAVAVLMTWYSFCSPAQQLSDHLAVVSVTSPLSFRLMGTVVDPTLCFAATLTLISIRDHLQRRMGFSDGLDAWIRRGKGYVTGAWGVFTVITLSAQFVTSFAGFLPPHVAPTWLGISITSLCKSILVNHTAPMRALFRIQDYPPSHGKHGATCTAEVHEYRLAFTGVDVEERRHMWQTQKKALDYECNVRLHRLLNRTGLFDSVEEAEHEAERLKKKLNIARTRRKERELRERGDGESDGVAPPATLAFKEDDVGPSADEVAERHFDELQLRENDRRRKRRGHDGG</sequence>
<dbReference type="Proteomes" id="UP000195570">
    <property type="component" value="Unassembled WGS sequence"/>
</dbReference>
<evidence type="ECO:0000313" key="3">
    <source>
        <dbReference type="Proteomes" id="UP000195570"/>
    </source>
</evidence>